<proteinExistence type="predicted"/>
<reference evidence="3" key="1">
    <citation type="submission" date="2016-11" db="UniProtKB">
        <authorList>
            <consortium name="WormBaseParasite"/>
        </authorList>
    </citation>
    <scope>IDENTIFICATION</scope>
</reference>
<evidence type="ECO:0000313" key="2">
    <source>
        <dbReference type="Proteomes" id="UP000095281"/>
    </source>
</evidence>
<keyword evidence="1" id="KW-1133">Transmembrane helix</keyword>
<dbReference type="Proteomes" id="UP000095281">
    <property type="component" value="Unplaced"/>
</dbReference>
<name>A0A1I8BC52_MELHA</name>
<dbReference type="WBParaSite" id="MhA1_Contig196.frz3.gene26">
    <property type="protein sequence ID" value="MhA1_Contig196.frz3.gene26"/>
    <property type="gene ID" value="MhA1_Contig196.frz3.gene26"/>
</dbReference>
<dbReference type="AlphaFoldDB" id="A0A1I8BC52"/>
<feature type="transmembrane region" description="Helical" evidence="1">
    <location>
        <begin position="22"/>
        <end position="44"/>
    </location>
</feature>
<protein>
    <submittedName>
        <fullName evidence="3">DUF4408 domain-containing protein</fullName>
    </submittedName>
</protein>
<evidence type="ECO:0000313" key="3">
    <source>
        <dbReference type="WBParaSite" id="MhA1_Contig196.frz3.gene26"/>
    </source>
</evidence>
<keyword evidence="2" id="KW-1185">Reference proteome</keyword>
<keyword evidence="1" id="KW-0472">Membrane</keyword>
<organism evidence="2 3">
    <name type="scientific">Meloidogyne hapla</name>
    <name type="common">Root-knot nematode worm</name>
    <dbReference type="NCBI Taxonomy" id="6305"/>
    <lineage>
        <taxon>Eukaryota</taxon>
        <taxon>Metazoa</taxon>
        <taxon>Ecdysozoa</taxon>
        <taxon>Nematoda</taxon>
        <taxon>Chromadorea</taxon>
        <taxon>Rhabditida</taxon>
        <taxon>Tylenchina</taxon>
        <taxon>Tylenchomorpha</taxon>
        <taxon>Tylenchoidea</taxon>
        <taxon>Meloidogynidae</taxon>
        <taxon>Meloidogyninae</taxon>
        <taxon>Meloidogyne</taxon>
    </lineage>
</organism>
<keyword evidence="1" id="KW-0812">Transmembrane</keyword>
<evidence type="ECO:0000256" key="1">
    <source>
        <dbReference type="SAM" id="Phobius"/>
    </source>
</evidence>
<accession>A0A1I8BC52</accession>
<sequence>MVQQQQEMTSNKVNTPSNKHNALLFLMVNSIQILNVLIVLIQALSTTELRGSFYYADQTNIRNMLLKSDGQRCEQFVIYNAEPSPQENWDERLRSSGYATLKDRAEKIEGNKDPSSGRILTILERSMKVTADEGNSTTGELKMRISLLFEWKTGHGQLDMLRMPDDAENLTETILQESQDIASSNMTTLNMTSTNKGTANTAKIPLPSIASEANSVETEETEYVEENKLSADSDSKTQPRFPNGTHAYKFNKMEGVQNNQPADNVFDPFKYVAMQMLIFSLFSFLQLILQLCRCVFSDNNGHYSICSAALVVLYLFEALYACEMMLFEESTGRMQKEVKSEASATPKNNNAVAPSTDDTTSILLPFTVGKLGGNIQQAKLVREDFCMITVKEN</sequence>